<keyword evidence="3 4" id="KW-0687">Ribonucleoprotein</keyword>
<dbReference type="InterPro" id="IPR021137">
    <property type="entry name" value="Ribosomal_bL35-like"/>
</dbReference>
<proteinExistence type="inferred from homology"/>
<dbReference type="GO" id="GO:0003735">
    <property type="term" value="F:structural constituent of ribosome"/>
    <property type="evidence" value="ECO:0007669"/>
    <property type="project" value="InterPro"/>
</dbReference>
<organism evidence="7 8">
    <name type="scientific">candidate division WWE3 bacterium RIFOXYA2_FULL_46_9</name>
    <dbReference type="NCBI Taxonomy" id="1802636"/>
    <lineage>
        <taxon>Bacteria</taxon>
        <taxon>Katanobacteria</taxon>
    </lineage>
</organism>
<comment type="similarity">
    <text evidence="1 4 5">Belongs to the bacterial ribosomal protein bL35 family.</text>
</comment>
<evidence type="ECO:0000256" key="1">
    <source>
        <dbReference type="ARBA" id="ARBA00006598"/>
    </source>
</evidence>
<dbReference type="InterPro" id="IPR037229">
    <property type="entry name" value="Ribosomal_bL35_sf"/>
</dbReference>
<dbReference type="GO" id="GO:1990904">
    <property type="term" value="C:ribonucleoprotein complex"/>
    <property type="evidence" value="ECO:0007669"/>
    <property type="project" value="UniProtKB-KW"/>
</dbReference>
<protein>
    <recommendedName>
        <fullName evidence="4">Large ribosomal subunit protein bL35</fullName>
    </recommendedName>
</protein>
<evidence type="ECO:0000313" key="7">
    <source>
        <dbReference type="EMBL" id="OGC63576.1"/>
    </source>
</evidence>
<comment type="caution">
    <text evidence="7">The sequence shown here is derived from an EMBL/GenBank/DDBJ whole genome shotgun (WGS) entry which is preliminary data.</text>
</comment>
<evidence type="ECO:0000256" key="5">
    <source>
        <dbReference type="RuleBase" id="RU000568"/>
    </source>
</evidence>
<evidence type="ECO:0000256" key="6">
    <source>
        <dbReference type="SAM" id="MobiDB-lite"/>
    </source>
</evidence>
<gene>
    <name evidence="4" type="primary">rpmI</name>
    <name evidence="7" type="ORF">A2264_04355</name>
</gene>
<sequence>MPKMKTKKTLTKRIRVTKNGKLMKKQSRTGHLKRKMDSSRKYRKRKTVIQENKGHIRILRKLLNKFA</sequence>
<evidence type="ECO:0000256" key="4">
    <source>
        <dbReference type="HAMAP-Rule" id="MF_00514"/>
    </source>
</evidence>
<feature type="region of interest" description="Disordered" evidence="6">
    <location>
        <begin position="23"/>
        <end position="42"/>
    </location>
</feature>
<dbReference type="HAMAP" id="MF_00514">
    <property type="entry name" value="Ribosomal_bL35"/>
    <property type="match status" value="1"/>
</dbReference>
<dbReference type="EMBL" id="MEVT01000005">
    <property type="protein sequence ID" value="OGC63576.1"/>
    <property type="molecule type" value="Genomic_DNA"/>
</dbReference>
<feature type="compositionally biased region" description="Basic residues" evidence="6">
    <location>
        <begin position="23"/>
        <end position="34"/>
    </location>
</feature>
<dbReference type="SUPFAM" id="SSF143034">
    <property type="entry name" value="L35p-like"/>
    <property type="match status" value="1"/>
</dbReference>
<evidence type="ECO:0000313" key="8">
    <source>
        <dbReference type="Proteomes" id="UP000176614"/>
    </source>
</evidence>
<dbReference type="GO" id="GO:0006412">
    <property type="term" value="P:translation"/>
    <property type="evidence" value="ECO:0007669"/>
    <property type="project" value="UniProtKB-UniRule"/>
</dbReference>
<dbReference type="Pfam" id="PF01632">
    <property type="entry name" value="Ribosomal_L35p"/>
    <property type="match status" value="1"/>
</dbReference>
<dbReference type="Gene3D" id="4.10.410.60">
    <property type="match status" value="1"/>
</dbReference>
<reference evidence="7 8" key="1">
    <citation type="journal article" date="2016" name="Nat. Commun.">
        <title>Thousands of microbial genomes shed light on interconnected biogeochemical processes in an aquifer system.</title>
        <authorList>
            <person name="Anantharaman K."/>
            <person name="Brown C.T."/>
            <person name="Hug L.A."/>
            <person name="Sharon I."/>
            <person name="Castelle C.J."/>
            <person name="Probst A.J."/>
            <person name="Thomas B.C."/>
            <person name="Singh A."/>
            <person name="Wilkins M.J."/>
            <person name="Karaoz U."/>
            <person name="Brodie E.L."/>
            <person name="Williams K.H."/>
            <person name="Hubbard S.S."/>
            <person name="Banfield J.F."/>
        </authorList>
    </citation>
    <scope>NUCLEOTIDE SEQUENCE [LARGE SCALE GENOMIC DNA]</scope>
</reference>
<dbReference type="PRINTS" id="PR00064">
    <property type="entry name" value="RIBOSOMALL35"/>
</dbReference>
<name>A0A1F4W2D7_UNCKA</name>
<dbReference type="InterPro" id="IPR001706">
    <property type="entry name" value="Ribosomal_bL35"/>
</dbReference>
<keyword evidence="2 4" id="KW-0689">Ribosomal protein</keyword>
<dbReference type="AlphaFoldDB" id="A0A1F4W2D7"/>
<evidence type="ECO:0000256" key="3">
    <source>
        <dbReference type="ARBA" id="ARBA00023274"/>
    </source>
</evidence>
<evidence type="ECO:0000256" key="2">
    <source>
        <dbReference type="ARBA" id="ARBA00022980"/>
    </source>
</evidence>
<dbReference type="GO" id="GO:0005840">
    <property type="term" value="C:ribosome"/>
    <property type="evidence" value="ECO:0007669"/>
    <property type="project" value="UniProtKB-KW"/>
</dbReference>
<dbReference type="Proteomes" id="UP000176614">
    <property type="component" value="Unassembled WGS sequence"/>
</dbReference>
<accession>A0A1F4W2D7</accession>